<name>A0ABR9DS85_9MICO</name>
<accession>A0ABR9DS85</accession>
<gene>
    <name evidence="1" type="ORF">IGS67_06760</name>
</gene>
<evidence type="ECO:0000313" key="2">
    <source>
        <dbReference type="Proteomes" id="UP000642107"/>
    </source>
</evidence>
<dbReference type="RefSeq" id="WP_192279064.1">
    <property type="nucleotide sequence ID" value="NZ_JACZDF010000003.1"/>
</dbReference>
<proteinExistence type="predicted"/>
<evidence type="ECO:0000313" key="1">
    <source>
        <dbReference type="EMBL" id="MBD9699192.1"/>
    </source>
</evidence>
<dbReference type="Proteomes" id="UP000642107">
    <property type="component" value="Unassembled WGS sequence"/>
</dbReference>
<reference evidence="1 2" key="1">
    <citation type="submission" date="2020-09" db="EMBL/GenBank/DDBJ databases">
        <title>Flavimobilis rhizosphaerae sp. nov., isolated from rhizosphere soil of Spartina alterniflora.</title>
        <authorList>
            <person name="Hanqin C."/>
        </authorList>
    </citation>
    <scope>NUCLEOTIDE SEQUENCE [LARGE SCALE GENOMIC DNA]</scope>
    <source>
        <strain evidence="1 2">GY 10621</strain>
    </source>
</reference>
<dbReference type="EMBL" id="JACZDF010000003">
    <property type="protein sequence ID" value="MBD9699192.1"/>
    <property type="molecule type" value="Genomic_DNA"/>
</dbReference>
<keyword evidence="2" id="KW-1185">Reference proteome</keyword>
<comment type="caution">
    <text evidence="1">The sequence shown here is derived from an EMBL/GenBank/DDBJ whole genome shotgun (WGS) entry which is preliminary data.</text>
</comment>
<protein>
    <submittedName>
        <fullName evidence="1">Uncharacterized protein</fullName>
    </submittedName>
</protein>
<sequence length="51" mass="5573">MKVRAYHSSNISDPDVHHDHDDCVSGKQIPSYNKVSGTGGYPLCKICKNLG</sequence>
<organism evidence="1 2">
    <name type="scientific">Flavimobilis rhizosphaerae</name>
    <dbReference type="NCBI Taxonomy" id="2775421"/>
    <lineage>
        <taxon>Bacteria</taxon>
        <taxon>Bacillati</taxon>
        <taxon>Actinomycetota</taxon>
        <taxon>Actinomycetes</taxon>
        <taxon>Micrococcales</taxon>
        <taxon>Jonesiaceae</taxon>
        <taxon>Flavimobilis</taxon>
    </lineage>
</organism>